<feature type="domain" description="Glycosyl transferase family 1" evidence="1">
    <location>
        <begin position="365"/>
        <end position="517"/>
    </location>
</feature>
<evidence type="ECO:0000313" key="2">
    <source>
        <dbReference type="EMBL" id="MBA3927011.1"/>
    </source>
</evidence>
<keyword evidence="2" id="KW-0808">Transferase</keyword>
<dbReference type="PANTHER" id="PTHR12526">
    <property type="entry name" value="GLYCOSYLTRANSFERASE"/>
    <property type="match status" value="1"/>
</dbReference>
<dbReference type="SUPFAM" id="SSF53756">
    <property type="entry name" value="UDP-Glycosyltransferase/glycogen phosphorylase"/>
    <property type="match status" value="1"/>
</dbReference>
<dbReference type="AlphaFoldDB" id="A0A7W1T7P4"/>
<accession>A0A7W1T7P4</accession>
<name>A0A7W1T7P4_9LIST</name>
<dbReference type="RefSeq" id="WP_181677126.1">
    <property type="nucleotide sequence ID" value="NZ_JABJVM010000012.1"/>
</dbReference>
<reference evidence="2 3" key="1">
    <citation type="submission" date="2020-05" db="EMBL/GenBank/DDBJ databases">
        <authorList>
            <person name="Carlin C.R."/>
        </authorList>
    </citation>
    <scope>NUCLEOTIDE SEQUENCE [LARGE SCALE GENOMIC DNA]</scope>
    <source>
        <strain evidence="2 3">FSL W9-0585</strain>
    </source>
</reference>
<dbReference type="PANTHER" id="PTHR12526:SF630">
    <property type="entry name" value="GLYCOSYLTRANSFERASE"/>
    <property type="match status" value="1"/>
</dbReference>
<keyword evidence="3" id="KW-1185">Reference proteome</keyword>
<dbReference type="Proteomes" id="UP000548787">
    <property type="component" value="Unassembled WGS sequence"/>
</dbReference>
<proteinExistence type="predicted"/>
<dbReference type="InterPro" id="IPR001296">
    <property type="entry name" value="Glyco_trans_1"/>
</dbReference>
<dbReference type="Pfam" id="PF00534">
    <property type="entry name" value="Glycos_transf_1"/>
    <property type="match status" value="1"/>
</dbReference>
<protein>
    <submittedName>
        <fullName evidence="2">Glycosyltransferase</fullName>
    </submittedName>
</protein>
<dbReference type="Gene3D" id="3.40.50.2000">
    <property type="entry name" value="Glycogen Phosphorylase B"/>
    <property type="match status" value="2"/>
</dbReference>
<organism evidence="2 3">
    <name type="scientific">Listeria rustica</name>
    <dbReference type="NCBI Taxonomy" id="2713503"/>
    <lineage>
        <taxon>Bacteria</taxon>
        <taxon>Bacillati</taxon>
        <taxon>Bacillota</taxon>
        <taxon>Bacilli</taxon>
        <taxon>Bacillales</taxon>
        <taxon>Listeriaceae</taxon>
        <taxon>Listeria</taxon>
    </lineage>
</organism>
<dbReference type="CDD" id="cd03811">
    <property type="entry name" value="GT4_GT28_WabH-like"/>
    <property type="match status" value="1"/>
</dbReference>
<dbReference type="GO" id="GO:0016757">
    <property type="term" value="F:glycosyltransferase activity"/>
    <property type="evidence" value="ECO:0007669"/>
    <property type="project" value="InterPro"/>
</dbReference>
<gene>
    <name evidence="2" type="ORF">HPK16_11710</name>
</gene>
<sequence>MGERYLNYYSQEAIRKNSVVIVSEHEAFIEDIMGHPIFLGISLESMSDKALASAAYVVSDGEMPSYFIKKDGQTYIHFYRGEPLEPLLMRSLLHADYIVTDGALPLYLQEVMSGMVITSQQWVAGSLSVKQDSDAKKTILMYCGGFKNNGITTSAINLLHNLDYERYRVIVMDTEALQDDCKRNFKKLDPCVLRVTVVGGMLRTEEESKAEERLFTASHELYVEFGPEDFLEEQVKRLYQRELRRILGETKIDIAIDFDGYFKYWTLLLATSGANQKLIYQHNEMMQEYRKKLGVDYKHRVDLNVIFLLYNYFDKIVSVAEHTRDLNEAKLRHLVENSSEKMVYVHNSLDYEAVLKAADETSDVELDVDSFYFMTMGRLSPEKNQRMLIEAFKEVTAKRKEAKLVLIGNGELKEELAEWIRELGLEEHVKLLGQVVNPFPLLKRCDVFILPSNHEGQPMVLLEALILRKVIVATDIPGSRSILEDGYGLLVPNSKESLVEGMLRALNDEVATKEFDYVGYNQRAMEMFYSMLE</sequence>
<comment type="caution">
    <text evidence="2">The sequence shown here is derived from an EMBL/GenBank/DDBJ whole genome shotgun (WGS) entry which is preliminary data.</text>
</comment>
<evidence type="ECO:0000313" key="3">
    <source>
        <dbReference type="Proteomes" id="UP000548787"/>
    </source>
</evidence>
<reference evidence="2 3" key="2">
    <citation type="submission" date="2020-08" db="EMBL/GenBank/DDBJ databases">
        <title>Listeria ohnekaius sp. nov. and Listeria portnoyii sp. nov. isolated from non-agricultural and natural environments.</title>
        <authorList>
            <person name="Weller D."/>
            <person name="Belias A.M."/>
            <person name="Liao J."/>
            <person name="Guo S."/>
            <person name="Orsi R.H."/>
            <person name="Wiedmann M."/>
        </authorList>
    </citation>
    <scope>NUCLEOTIDE SEQUENCE [LARGE SCALE GENOMIC DNA]</scope>
    <source>
        <strain evidence="2 3">FSL W9-0585</strain>
    </source>
</reference>
<dbReference type="EMBL" id="JABJVM010000012">
    <property type="protein sequence ID" value="MBA3927011.1"/>
    <property type="molecule type" value="Genomic_DNA"/>
</dbReference>
<evidence type="ECO:0000259" key="1">
    <source>
        <dbReference type="Pfam" id="PF00534"/>
    </source>
</evidence>